<name>A0ABY7CLN8_9BASI</name>
<dbReference type="Proteomes" id="UP001164743">
    <property type="component" value="Chromosome 5A"/>
</dbReference>
<evidence type="ECO:0000313" key="2">
    <source>
        <dbReference type="Proteomes" id="UP001164743"/>
    </source>
</evidence>
<keyword evidence="2" id="KW-1185">Reference proteome</keyword>
<dbReference type="EMBL" id="CP110425">
    <property type="protein sequence ID" value="WAQ84725.1"/>
    <property type="molecule type" value="Genomic_DNA"/>
</dbReference>
<protein>
    <submittedName>
        <fullName evidence="1">Uncharacterized protein</fullName>
    </submittedName>
</protein>
<proteinExistence type="predicted"/>
<dbReference type="GeneID" id="77809938"/>
<evidence type="ECO:0000313" key="1">
    <source>
        <dbReference type="EMBL" id="WAQ84725.1"/>
    </source>
</evidence>
<sequence length="68" mass="7298">MANPPTTPNETDLMVAQAILDLETNIPDLTTKLRPLQISAACETDPGTGNEILRSPCCLNHWPGPNDA</sequence>
<reference evidence="1" key="1">
    <citation type="submission" date="2022-10" db="EMBL/GenBank/DDBJ databases">
        <title>Puccinia triticina Genome sequencing and assembly.</title>
        <authorList>
            <person name="Li C."/>
        </authorList>
    </citation>
    <scope>NUCLEOTIDE SEQUENCE</scope>
    <source>
        <strain evidence="1">Pt15</strain>
    </source>
</reference>
<accession>A0ABY7CLN8</accession>
<dbReference type="RefSeq" id="XP_053020280.1">
    <property type="nucleotide sequence ID" value="XM_053169043.1"/>
</dbReference>
<organism evidence="1 2">
    <name type="scientific">Puccinia triticina</name>
    <dbReference type="NCBI Taxonomy" id="208348"/>
    <lineage>
        <taxon>Eukaryota</taxon>
        <taxon>Fungi</taxon>
        <taxon>Dikarya</taxon>
        <taxon>Basidiomycota</taxon>
        <taxon>Pucciniomycotina</taxon>
        <taxon>Pucciniomycetes</taxon>
        <taxon>Pucciniales</taxon>
        <taxon>Pucciniaceae</taxon>
        <taxon>Puccinia</taxon>
    </lineage>
</organism>
<gene>
    <name evidence="1" type="ORF">PtA15_5A298</name>
</gene>